<reference evidence="3" key="1">
    <citation type="submission" date="2016-10" db="EMBL/GenBank/DDBJ databases">
        <authorList>
            <person name="Varghese N."/>
            <person name="Submissions S."/>
        </authorList>
    </citation>
    <scope>NUCLEOTIDE SEQUENCE [LARGE SCALE GENOMIC DNA]</scope>
    <source>
        <strain evidence="3">JS21-1</strain>
    </source>
</reference>
<dbReference type="STRING" id="1855283.SAMN05216382_2461"/>
<evidence type="ECO:0000313" key="2">
    <source>
        <dbReference type="EMBL" id="SEL68079.1"/>
    </source>
</evidence>
<evidence type="ECO:0000256" key="1">
    <source>
        <dbReference type="SAM" id="Phobius"/>
    </source>
</evidence>
<feature type="transmembrane region" description="Helical" evidence="1">
    <location>
        <begin position="109"/>
        <end position="130"/>
    </location>
</feature>
<keyword evidence="1" id="KW-0812">Transmembrane</keyword>
<dbReference type="Proteomes" id="UP000199214">
    <property type="component" value="Unassembled WGS sequence"/>
</dbReference>
<sequence length="167" mass="18051">MPPTRFRVVERGRRLEVIDTATGQPIGGRPRSGRATSSLNVTGKDALLMLDQVVGRVTSPRTSSAPKAGALPRATRFDGTVSVTTRPFYDNRAPRTVTLDPARAKIVRAAAFAALVLLIVTPALLLMLAWSSFPLLVMLAAVAFNPKVRERVRTAVTSLIDRYTDPA</sequence>
<proteinExistence type="predicted"/>
<gene>
    <name evidence="2" type="ORF">SAMN05216382_2461</name>
</gene>
<keyword evidence="1" id="KW-0472">Membrane</keyword>
<dbReference type="AlphaFoldDB" id="A0A1H7S709"/>
<accession>A0A1H7S709</accession>
<dbReference type="RefSeq" id="WP_143051855.1">
    <property type="nucleotide sequence ID" value="NZ_FNZZ01000004.1"/>
</dbReference>
<dbReference type="OrthoDB" id="7569864at2"/>
<name>A0A1H7S709_9SPHN</name>
<protein>
    <submittedName>
        <fullName evidence="2">Uncharacterized protein</fullName>
    </submittedName>
</protein>
<dbReference type="EMBL" id="FNZZ01000004">
    <property type="protein sequence ID" value="SEL68079.1"/>
    <property type="molecule type" value="Genomic_DNA"/>
</dbReference>
<keyword evidence="3" id="KW-1185">Reference proteome</keyword>
<evidence type="ECO:0000313" key="3">
    <source>
        <dbReference type="Proteomes" id="UP000199214"/>
    </source>
</evidence>
<organism evidence="2 3">
    <name type="scientific">Sphingomonas palmae</name>
    <dbReference type="NCBI Taxonomy" id="1855283"/>
    <lineage>
        <taxon>Bacteria</taxon>
        <taxon>Pseudomonadati</taxon>
        <taxon>Pseudomonadota</taxon>
        <taxon>Alphaproteobacteria</taxon>
        <taxon>Sphingomonadales</taxon>
        <taxon>Sphingomonadaceae</taxon>
        <taxon>Sphingomonas</taxon>
    </lineage>
</organism>
<keyword evidence="1" id="KW-1133">Transmembrane helix</keyword>